<comment type="caution">
    <text evidence="1">The sequence shown here is derived from an EMBL/GenBank/DDBJ whole genome shotgun (WGS) entry which is preliminary data.</text>
</comment>
<evidence type="ECO:0000313" key="2">
    <source>
        <dbReference type="Proteomes" id="UP000238081"/>
    </source>
</evidence>
<organism evidence="1 2">
    <name type="scientific">Clostridium butyricum</name>
    <dbReference type="NCBI Taxonomy" id="1492"/>
    <lineage>
        <taxon>Bacteria</taxon>
        <taxon>Bacillati</taxon>
        <taxon>Bacillota</taxon>
        <taxon>Clostridia</taxon>
        <taxon>Eubacteriales</taxon>
        <taxon>Clostridiaceae</taxon>
        <taxon>Clostridium</taxon>
    </lineage>
</organism>
<proteinExistence type="predicted"/>
<dbReference type="RefSeq" id="WP_043661657.1">
    <property type="nucleotide sequence ID" value="NZ_JSEG01000001.1"/>
</dbReference>
<name>A0A2S7FFH4_CLOBU</name>
<gene>
    <name evidence="1" type="ORF">AWN73_00900</name>
</gene>
<accession>A0A2S7FFH4</accession>
<dbReference type="Proteomes" id="UP000238081">
    <property type="component" value="Unassembled WGS sequence"/>
</dbReference>
<evidence type="ECO:0000313" key="1">
    <source>
        <dbReference type="EMBL" id="PPV17995.1"/>
    </source>
</evidence>
<dbReference type="AlphaFoldDB" id="A0A2S7FFH4"/>
<reference evidence="1 2" key="1">
    <citation type="submission" date="2016-01" db="EMBL/GenBank/DDBJ databases">
        <title>Characterization of the Clostridium difficile lineages that are prevalent in Hong Kong and China.</title>
        <authorList>
            <person name="Kwok J.S.-L."/>
            <person name="Lam W.-Y."/>
            <person name="Ip M."/>
            <person name="Chan T.-F."/>
            <person name="Hawkey P.M."/>
            <person name="Tsui S.K.-W."/>
        </authorList>
    </citation>
    <scope>NUCLEOTIDE SEQUENCE [LARGE SCALE GENOMIC DNA]</scope>
    <source>
        <strain evidence="1 2">300064</strain>
    </source>
</reference>
<dbReference type="EMBL" id="LRDH01000001">
    <property type="protein sequence ID" value="PPV17995.1"/>
    <property type="molecule type" value="Genomic_DNA"/>
</dbReference>
<sequence length="364" mass="38301">MTNCEKSTASSEQNCFSNDASSIISKINCGCIPCDTPSIIIQGDPSNQISVPILANVIQNCVCTNKYEAAYPNYLVIETNLLKSPASGSTATIPSGNICITNISYSYSCVGVGPSLVAPYSTNTITGSIDGKQFILSPTSLACSCGTPVTNLYTDFSGNVKTSSCCCNQASQPYAQNKIVERNISFYICNLSMNVSGTIGNQPFTGVIKGATTPELVANPPLAVTVFQNATPISNGLGFPSSFNFAEVMCLPTNTKLKLTENFDICFSIDCVKPMSSSYSVKDDPTTSPTSSMPDTSLYANFLASADLGLVINKTMYATIIEKLAVLTNQGSSIVCNNSDITPQCPSHSSCSNATPCPSPSVID</sequence>
<protein>
    <submittedName>
        <fullName evidence="1">Uncharacterized protein</fullName>
    </submittedName>
</protein>